<dbReference type="Proteomes" id="UP000830671">
    <property type="component" value="Chromosome 2"/>
</dbReference>
<dbReference type="KEGG" id="clup:CLUP02_03140"/>
<feature type="compositionally biased region" description="Acidic residues" evidence="1">
    <location>
        <begin position="21"/>
        <end position="30"/>
    </location>
</feature>
<accession>A0A9Q8SIA1</accession>
<sequence length="264" mass="29956">MVRESGSKEKADEYPSLYFPVEDDDEAGGEESLVESSISLLERGEWRRGAFGGVPCRTSRWDPWLPTYPKSARFAAHRSLRLAQPPTGKHTYQSKSFTAHPCVRRLAADFRKLPPPRCYYGLMGKFNSWPCICGQRPTGLVIWATRLAEAQRVEVDTFEESPAWVTSWSSLSVIHENVLTSEDTMLHICWDGEQRILLSWDFNNNTACHVADHWKGEGTGISSYRCQTHLGPQAYQTPTRLHGYLTYTGFGRNVIHAIIDYLTP</sequence>
<evidence type="ECO:0000313" key="3">
    <source>
        <dbReference type="Proteomes" id="UP000830671"/>
    </source>
</evidence>
<protein>
    <submittedName>
        <fullName evidence="2">Uncharacterized protein</fullName>
    </submittedName>
</protein>
<reference evidence="2" key="1">
    <citation type="journal article" date="2021" name="Mol. Plant Microbe Interact.">
        <title>Complete Genome Sequence of the Plant-Pathogenic Fungus Colletotrichum lupini.</title>
        <authorList>
            <person name="Baroncelli R."/>
            <person name="Pensec F."/>
            <person name="Da Lio D."/>
            <person name="Boufleur T."/>
            <person name="Vicente I."/>
            <person name="Sarrocco S."/>
            <person name="Picot A."/>
            <person name="Baraldi E."/>
            <person name="Sukno S."/>
            <person name="Thon M."/>
            <person name="Le Floch G."/>
        </authorList>
    </citation>
    <scope>NUCLEOTIDE SEQUENCE</scope>
    <source>
        <strain evidence="2">IMI 504893</strain>
    </source>
</reference>
<keyword evidence="3" id="KW-1185">Reference proteome</keyword>
<dbReference type="RefSeq" id="XP_049139309.1">
    <property type="nucleotide sequence ID" value="XM_049282166.1"/>
</dbReference>
<feature type="region of interest" description="Disordered" evidence="1">
    <location>
        <begin position="1"/>
        <end position="30"/>
    </location>
</feature>
<name>A0A9Q8SIA1_9PEZI</name>
<dbReference type="GeneID" id="73337176"/>
<evidence type="ECO:0000313" key="2">
    <source>
        <dbReference type="EMBL" id="UQC77670.1"/>
    </source>
</evidence>
<evidence type="ECO:0000256" key="1">
    <source>
        <dbReference type="SAM" id="MobiDB-lite"/>
    </source>
</evidence>
<proteinExistence type="predicted"/>
<gene>
    <name evidence="2" type="ORF">CLUP02_03140</name>
</gene>
<organism evidence="2 3">
    <name type="scientific">Colletotrichum lupini</name>
    <dbReference type="NCBI Taxonomy" id="145971"/>
    <lineage>
        <taxon>Eukaryota</taxon>
        <taxon>Fungi</taxon>
        <taxon>Dikarya</taxon>
        <taxon>Ascomycota</taxon>
        <taxon>Pezizomycotina</taxon>
        <taxon>Sordariomycetes</taxon>
        <taxon>Hypocreomycetidae</taxon>
        <taxon>Glomerellales</taxon>
        <taxon>Glomerellaceae</taxon>
        <taxon>Colletotrichum</taxon>
        <taxon>Colletotrichum acutatum species complex</taxon>
    </lineage>
</organism>
<dbReference type="AlphaFoldDB" id="A0A9Q8SIA1"/>
<dbReference type="EMBL" id="CP019474">
    <property type="protein sequence ID" value="UQC77670.1"/>
    <property type="molecule type" value="Genomic_DNA"/>
</dbReference>
<feature type="compositionally biased region" description="Basic and acidic residues" evidence="1">
    <location>
        <begin position="1"/>
        <end position="13"/>
    </location>
</feature>